<evidence type="ECO:0000313" key="2">
    <source>
        <dbReference type="EMBL" id="KAF0038136.1"/>
    </source>
</evidence>
<dbReference type="Proteomes" id="UP000438429">
    <property type="component" value="Unassembled WGS sequence"/>
</dbReference>
<dbReference type="AlphaFoldDB" id="A0A6A4SSG6"/>
<organism evidence="2 3">
    <name type="scientific">Scophthalmus maximus</name>
    <name type="common">Turbot</name>
    <name type="synonym">Psetta maxima</name>
    <dbReference type="NCBI Taxonomy" id="52904"/>
    <lineage>
        <taxon>Eukaryota</taxon>
        <taxon>Metazoa</taxon>
        <taxon>Chordata</taxon>
        <taxon>Craniata</taxon>
        <taxon>Vertebrata</taxon>
        <taxon>Euteleostomi</taxon>
        <taxon>Actinopterygii</taxon>
        <taxon>Neopterygii</taxon>
        <taxon>Teleostei</taxon>
        <taxon>Neoteleostei</taxon>
        <taxon>Acanthomorphata</taxon>
        <taxon>Carangaria</taxon>
        <taxon>Pleuronectiformes</taxon>
        <taxon>Pleuronectoidei</taxon>
        <taxon>Scophthalmidae</taxon>
        <taxon>Scophthalmus</taxon>
    </lineage>
</organism>
<name>A0A6A4SSG6_SCOMX</name>
<evidence type="ECO:0000256" key="1">
    <source>
        <dbReference type="SAM" id="MobiDB-lite"/>
    </source>
</evidence>
<feature type="region of interest" description="Disordered" evidence="1">
    <location>
        <begin position="1"/>
        <end position="32"/>
    </location>
</feature>
<feature type="compositionally biased region" description="Basic and acidic residues" evidence="1">
    <location>
        <begin position="1"/>
        <end position="20"/>
    </location>
</feature>
<accession>A0A6A4SSG6</accession>
<protein>
    <submittedName>
        <fullName evidence="2">Uncharacterized protein</fullName>
    </submittedName>
</protein>
<comment type="caution">
    <text evidence="2">The sequence shown here is derived from an EMBL/GenBank/DDBJ whole genome shotgun (WGS) entry which is preliminary data.</text>
</comment>
<evidence type="ECO:0000313" key="3">
    <source>
        <dbReference type="Proteomes" id="UP000438429"/>
    </source>
</evidence>
<dbReference type="EMBL" id="VEVO01000008">
    <property type="protein sequence ID" value="KAF0038136.1"/>
    <property type="molecule type" value="Genomic_DNA"/>
</dbReference>
<reference evidence="2 3" key="1">
    <citation type="submission" date="2019-06" db="EMBL/GenBank/DDBJ databases">
        <title>Draft genomes of female and male turbot (Scophthalmus maximus).</title>
        <authorList>
            <person name="Xu H."/>
            <person name="Xu X.-W."/>
            <person name="Shao C."/>
            <person name="Chen S."/>
        </authorList>
    </citation>
    <scope>NUCLEOTIDE SEQUENCE [LARGE SCALE GENOMIC DNA]</scope>
    <source>
        <strain evidence="2">Ysfricsl-2016a</strain>
        <tissue evidence="2">Blood</tissue>
    </source>
</reference>
<sequence>MRTAGRSDPKSLHYKNEPKHLGNRAQRTRHNPKSELNGIIFHQHKRRFNRNVLSNLMKTMMSESRSSPRGCQVHSRFNRFNGAVRASPGVSHRITDGYRGMRRCGDSRRPPHVLSARSVACPAAVISRLSARTTEVVAGRQRKDSEEGTLDIRSDERSFTIKRRRLA</sequence>
<proteinExistence type="predicted"/>
<gene>
    <name evidence="2" type="ORF">F2P81_008620</name>
</gene>